<dbReference type="EMBL" id="QUNI01000016">
    <property type="protein sequence ID" value="REG91647.1"/>
    <property type="molecule type" value="Genomic_DNA"/>
</dbReference>
<keyword evidence="11" id="KW-1185">Reference proteome</keyword>
<organism evidence="10 11">
    <name type="scientific">Flavobacterium aquicola</name>
    <dbReference type="NCBI Taxonomy" id="1682742"/>
    <lineage>
        <taxon>Bacteria</taxon>
        <taxon>Pseudomonadati</taxon>
        <taxon>Bacteroidota</taxon>
        <taxon>Flavobacteriia</taxon>
        <taxon>Flavobacteriales</taxon>
        <taxon>Flavobacteriaceae</taxon>
        <taxon>Flavobacterium</taxon>
    </lineage>
</organism>
<dbReference type="EC" id="2.7.13.3" evidence="2"/>
<feature type="coiled-coil region" evidence="7">
    <location>
        <begin position="148"/>
        <end position="175"/>
    </location>
</feature>
<dbReference type="GO" id="GO:0030295">
    <property type="term" value="F:protein kinase activator activity"/>
    <property type="evidence" value="ECO:0007669"/>
    <property type="project" value="TreeGrafter"/>
</dbReference>
<dbReference type="Pfam" id="PF00072">
    <property type="entry name" value="Response_reg"/>
    <property type="match status" value="1"/>
</dbReference>
<dbReference type="SUPFAM" id="SSF52172">
    <property type="entry name" value="CheY-like"/>
    <property type="match status" value="1"/>
</dbReference>
<dbReference type="InterPro" id="IPR005467">
    <property type="entry name" value="His_kinase_dom"/>
</dbReference>
<feature type="modified residue" description="4-aspartylphosphate" evidence="6">
    <location>
        <position position="57"/>
    </location>
</feature>
<dbReference type="InterPro" id="IPR001789">
    <property type="entry name" value="Sig_transdc_resp-reg_receiver"/>
</dbReference>
<dbReference type="InterPro" id="IPR003594">
    <property type="entry name" value="HATPase_dom"/>
</dbReference>
<dbReference type="InterPro" id="IPR003661">
    <property type="entry name" value="HisK_dim/P_dom"/>
</dbReference>
<dbReference type="PANTHER" id="PTHR42878">
    <property type="entry name" value="TWO-COMPONENT HISTIDINE KINASE"/>
    <property type="match status" value="1"/>
</dbReference>
<dbReference type="PRINTS" id="PR00344">
    <property type="entry name" value="BCTRLSENSOR"/>
</dbReference>
<dbReference type="Gene3D" id="1.10.287.130">
    <property type="match status" value="1"/>
</dbReference>
<dbReference type="InterPro" id="IPR036097">
    <property type="entry name" value="HisK_dim/P_sf"/>
</dbReference>
<sequence>MEDNAIKILLVDDKKENLLSLQVILADRGYQFVEATSGKDALRILLKNQDFAIILMDVQMPLMDGFETAELIRESDKLKNVPIIFLTANMDKTEYIFKGYQSGAVDYMIKPLSPEILQAKVTIFTELFRKNKELRIKEEETHALNEIILKANNELASQNDAIQKHAEELRKKNMELDAFTYISSHDLQEPLRKIQTFTNLILTNEYPNLSEDGKIKFDRILYSTNRMRELINSLLTFSRATLVERKYINTDLNTIIADVKEALRENLLEKNVVIETDFHDKIKIIAFQFVQLMENLLHNSIKFARPDVQLRIQIKSRIVSGSDLQIENLSKEGDYCHLSFSDNGIGFDPQYNEKVFGVFQKLHGRDVYEGTGIGLAIVKKIVENHNGYIEAEGQTMKGVTFNIYIPC</sequence>
<comment type="caution">
    <text evidence="10">The sequence shown here is derived from an EMBL/GenBank/DDBJ whole genome shotgun (WGS) entry which is preliminary data.</text>
</comment>
<dbReference type="CDD" id="cd17546">
    <property type="entry name" value="REC_hyHK_CKI1_RcsC-like"/>
    <property type="match status" value="1"/>
</dbReference>
<dbReference type="GO" id="GO:0007234">
    <property type="term" value="P:osmosensory signaling via phosphorelay pathway"/>
    <property type="evidence" value="ECO:0007669"/>
    <property type="project" value="TreeGrafter"/>
</dbReference>
<accession>A0A3E0E006</accession>
<evidence type="ECO:0000256" key="4">
    <source>
        <dbReference type="ARBA" id="ARBA00022679"/>
    </source>
</evidence>
<comment type="catalytic activity">
    <reaction evidence="1">
        <text>ATP + protein L-histidine = ADP + protein N-phospho-L-histidine.</text>
        <dbReference type="EC" id="2.7.13.3"/>
    </reaction>
</comment>
<dbReference type="SMART" id="SM00448">
    <property type="entry name" value="REC"/>
    <property type="match status" value="1"/>
</dbReference>
<evidence type="ECO:0000256" key="7">
    <source>
        <dbReference type="SAM" id="Coils"/>
    </source>
</evidence>
<dbReference type="RefSeq" id="WP_115814949.1">
    <property type="nucleotide sequence ID" value="NZ_QUNI01000016.1"/>
</dbReference>
<evidence type="ECO:0000259" key="8">
    <source>
        <dbReference type="PROSITE" id="PS50109"/>
    </source>
</evidence>
<evidence type="ECO:0000256" key="2">
    <source>
        <dbReference type="ARBA" id="ARBA00012438"/>
    </source>
</evidence>
<protein>
    <recommendedName>
        <fullName evidence="2">histidine kinase</fullName>
        <ecNumber evidence="2">2.7.13.3</ecNumber>
    </recommendedName>
</protein>
<dbReference type="Gene3D" id="3.30.565.10">
    <property type="entry name" value="Histidine kinase-like ATPase, C-terminal domain"/>
    <property type="match status" value="1"/>
</dbReference>
<dbReference type="PROSITE" id="PS50109">
    <property type="entry name" value="HIS_KIN"/>
    <property type="match status" value="1"/>
</dbReference>
<keyword evidence="5" id="KW-0418">Kinase</keyword>
<dbReference type="CDD" id="cd00082">
    <property type="entry name" value="HisKA"/>
    <property type="match status" value="1"/>
</dbReference>
<keyword evidence="3 6" id="KW-0597">Phosphoprotein</keyword>
<gene>
    <name evidence="10" type="ORF">C8P67_11652</name>
</gene>
<dbReference type="PROSITE" id="PS50110">
    <property type="entry name" value="RESPONSE_REGULATORY"/>
    <property type="match status" value="1"/>
</dbReference>
<dbReference type="GO" id="GO:0000155">
    <property type="term" value="F:phosphorelay sensor kinase activity"/>
    <property type="evidence" value="ECO:0007669"/>
    <property type="project" value="InterPro"/>
</dbReference>
<dbReference type="GO" id="GO:0000156">
    <property type="term" value="F:phosphorelay response regulator activity"/>
    <property type="evidence" value="ECO:0007669"/>
    <property type="project" value="TreeGrafter"/>
</dbReference>
<dbReference type="SUPFAM" id="SSF47384">
    <property type="entry name" value="Homodimeric domain of signal transducing histidine kinase"/>
    <property type="match status" value="1"/>
</dbReference>
<dbReference type="OrthoDB" id="9781208at2"/>
<dbReference type="SMART" id="SM00388">
    <property type="entry name" value="HisKA"/>
    <property type="match status" value="1"/>
</dbReference>
<evidence type="ECO:0000313" key="10">
    <source>
        <dbReference type="EMBL" id="REG91647.1"/>
    </source>
</evidence>
<evidence type="ECO:0000313" key="11">
    <source>
        <dbReference type="Proteomes" id="UP000257136"/>
    </source>
</evidence>
<dbReference type="PANTHER" id="PTHR42878:SF15">
    <property type="entry name" value="BACTERIOPHYTOCHROME"/>
    <property type="match status" value="1"/>
</dbReference>
<name>A0A3E0E006_9FLAO</name>
<dbReference type="Gene3D" id="3.40.50.2300">
    <property type="match status" value="1"/>
</dbReference>
<evidence type="ECO:0000256" key="3">
    <source>
        <dbReference type="ARBA" id="ARBA00022553"/>
    </source>
</evidence>
<dbReference type="InterPro" id="IPR004358">
    <property type="entry name" value="Sig_transdc_His_kin-like_C"/>
</dbReference>
<dbReference type="InterPro" id="IPR011006">
    <property type="entry name" value="CheY-like_superfamily"/>
</dbReference>
<evidence type="ECO:0000256" key="6">
    <source>
        <dbReference type="PROSITE-ProRule" id="PRU00169"/>
    </source>
</evidence>
<reference evidence="10 11" key="1">
    <citation type="submission" date="2018-08" db="EMBL/GenBank/DDBJ databases">
        <title>Genomic Encyclopedia of Archaeal and Bacterial Type Strains, Phase II (KMG-II): from individual species to whole genera.</title>
        <authorList>
            <person name="Goeker M."/>
        </authorList>
    </citation>
    <scope>NUCLEOTIDE SEQUENCE [LARGE SCALE GENOMIC DNA]</scope>
    <source>
        <strain evidence="10 11">DSM 100880</strain>
    </source>
</reference>
<dbReference type="SMART" id="SM00387">
    <property type="entry name" value="HATPase_c"/>
    <property type="match status" value="1"/>
</dbReference>
<keyword evidence="4" id="KW-0808">Transferase</keyword>
<evidence type="ECO:0000256" key="5">
    <source>
        <dbReference type="ARBA" id="ARBA00022777"/>
    </source>
</evidence>
<feature type="domain" description="Histidine kinase" evidence="8">
    <location>
        <begin position="182"/>
        <end position="407"/>
    </location>
</feature>
<dbReference type="Pfam" id="PF02518">
    <property type="entry name" value="HATPase_c"/>
    <property type="match status" value="1"/>
</dbReference>
<keyword evidence="7" id="KW-0175">Coiled coil</keyword>
<dbReference type="Proteomes" id="UP000257136">
    <property type="component" value="Unassembled WGS sequence"/>
</dbReference>
<evidence type="ECO:0000259" key="9">
    <source>
        <dbReference type="PROSITE" id="PS50110"/>
    </source>
</evidence>
<dbReference type="AlphaFoldDB" id="A0A3E0E006"/>
<dbReference type="SUPFAM" id="SSF55874">
    <property type="entry name" value="ATPase domain of HSP90 chaperone/DNA topoisomerase II/histidine kinase"/>
    <property type="match status" value="1"/>
</dbReference>
<dbReference type="InterPro" id="IPR036890">
    <property type="entry name" value="HATPase_C_sf"/>
</dbReference>
<proteinExistence type="predicted"/>
<feature type="domain" description="Response regulatory" evidence="9">
    <location>
        <begin position="7"/>
        <end position="125"/>
    </location>
</feature>
<dbReference type="InterPro" id="IPR050351">
    <property type="entry name" value="BphY/WalK/GraS-like"/>
</dbReference>
<evidence type="ECO:0000256" key="1">
    <source>
        <dbReference type="ARBA" id="ARBA00000085"/>
    </source>
</evidence>
<dbReference type="Pfam" id="PF00512">
    <property type="entry name" value="HisKA"/>
    <property type="match status" value="1"/>
</dbReference>